<comment type="caution">
    <text evidence="6">The sequence shown here is derived from an EMBL/GenBank/DDBJ whole genome shotgun (WGS) entry which is preliminary data.</text>
</comment>
<feature type="domain" description="YbaK/aminoacyl-tRNA synthetase-associated" evidence="5">
    <location>
        <begin position="36"/>
        <end position="146"/>
    </location>
</feature>
<dbReference type="Pfam" id="PF04073">
    <property type="entry name" value="tRNA_edit"/>
    <property type="match status" value="1"/>
</dbReference>
<dbReference type="InterPro" id="IPR004369">
    <property type="entry name" value="Prolyl-tRNA_editing_YbaK/EbsC"/>
</dbReference>
<evidence type="ECO:0000313" key="8">
    <source>
        <dbReference type="Proteomes" id="UP000540490"/>
    </source>
</evidence>
<dbReference type="EMBL" id="JABEQN010000023">
    <property type="protein sequence ID" value="MBB2195142.1"/>
    <property type="molecule type" value="Genomic_DNA"/>
</dbReference>
<dbReference type="Gene3D" id="3.90.960.10">
    <property type="entry name" value="YbaK/aminoacyl-tRNA synthetase-associated domain"/>
    <property type="match status" value="1"/>
</dbReference>
<evidence type="ECO:0000256" key="2">
    <source>
        <dbReference type="ARBA" id="ARBA00022917"/>
    </source>
</evidence>
<dbReference type="GO" id="GO:0002161">
    <property type="term" value="F:aminoacyl-tRNA deacylase activity"/>
    <property type="evidence" value="ECO:0007669"/>
    <property type="project" value="InterPro"/>
</dbReference>
<name>A0A7W4IN86_9PROT</name>
<dbReference type="Proteomes" id="UP000540490">
    <property type="component" value="Unassembled WGS sequence"/>
</dbReference>
<evidence type="ECO:0000256" key="1">
    <source>
        <dbReference type="ARBA" id="ARBA00009798"/>
    </source>
</evidence>
<dbReference type="AlphaFoldDB" id="A0A7W4IN86"/>
<protein>
    <recommendedName>
        <fullName evidence="4">Cys-tRNA(Pro)/Cys-tRNA(Cys) deacylase</fullName>
        <ecNumber evidence="4">4.2.-.-</ecNumber>
    </recommendedName>
</protein>
<dbReference type="GO" id="GO:0016829">
    <property type="term" value="F:lyase activity"/>
    <property type="evidence" value="ECO:0007669"/>
    <property type="project" value="UniProtKB-KW"/>
</dbReference>
<dbReference type="PANTHER" id="PTHR30411:SF0">
    <property type="entry name" value="CYS-TRNA(PRO)_CYS-TRNA(CYS) DEACYLASE YBAK"/>
    <property type="match status" value="1"/>
</dbReference>
<gene>
    <name evidence="6" type="primary">ybaK</name>
    <name evidence="7" type="ORF">HLH25_16195</name>
    <name evidence="6" type="ORF">HLH26_16015</name>
</gene>
<sequence>MQQNETAATAALAEHGVPFSVHRYDYNPAGALIGMQAATAMGEDPACVFKTLMVRVDREKPVCLIVPAAGKVNLKAVAALFDGRNARMIPAEEAEALTGFQVGGISPFGQRTSVPIVIDETASGKEHIYINAGERGLVVKITPEDARVAANAILAPILSS</sequence>
<accession>A0A7W4IN86</accession>
<evidence type="ECO:0000259" key="5">
    <source>
        <dbReference type="Pfam" id="PF04073"/>
    </source>
</evidence>
<dbReference type="RefSeq" id="WP_182975045.1">
    <property type="nucleotide sequence ID" value="NZ_JABEQN010000023.1"/>
</dbReference>
<evidence type="ECO:0000313" key="6">
    <source>
        <dbReference type="EMBL" id="MBB2166006.1"/>
    </source>
</evidence>
<dbReference type="Proteomes" id="UP000561077">
    <property type="component" value="Unassembled WGS sequence"/>
</dbReference>
<keyword evidence="8" id="KW-1185">Reference proteome</keyword>
<evidence type="ECO:0000313" key="9">
    <source>
        <dbReference type="Proteomes" id="UP000561077"/>
    </source>
</evidence>
<comment type="similarity">
    <text evidence="1 4">Belongs to the prolyl-tRNA editing family. YbaK/EbsC subfamily.</text>
</comment>
<evidence type="ECO:0000313" key="7">
    <source>
        <dbReference type="EMBL" id="MBB2195142.1"/>
    </source>
</evidence>
<reference evidence="8 9" key="1">
    <citation type="submission" date="2020-04" db="EMBL/GenBank/DDBJ databases">
        <title>Description of novel Gluconacetobacter.</title>
        <authorList>
            <person name="Sombolestani A."/>
        </authorList>
    </citation>
    <scope>NUCLEOTIDE SEQUENCE [LARGE SCALE GENOMIC DNA]</scope>
    <source>
        <strain evidence="7 8">LMG 1728</strain>
        <strain evidence="6 9">LMG 1731</strain>
    </source>
</reference>
<evidence type="ECO:0000256" key="4">
    <source>
        <dbReference type="PIRNR" id="PIRNR006181"/>
    </source>
</evidence>
<keyword evidence="3 4" id="KW-0456">Lyase</keyword>
<dbReference type="SUPFAM" id="SSF55826">
    <property type="entry name" value="YbaK/ProRS associated domain"/>
    <property type="match status" value="1"/>
</dbReference>
<evidence type="ECO:0000256" key="3">
    <source>
        <dbReference type="ARBA" id="ARBA00023239"/>
    </source>
</evidence>
<dbReference type="PANTHER" id="PTHR30411">
    <property type="entry name" value="CYTOPLASMIC PROTEIN"/>
    <property type="match status" value="1"/>
</dbReference>
<dbReference type="EMBL" id="JABEQO010000023">
    <property type="protein sequence ID" value="MBB2166006.1"/>
    <property type="molecule type" value="Genomic_DNA"/>
</dbReference>
<proteinExistence type="inferred from homology"/>
<dbReference type="PIRSF" id="PIRSF006181">
    <property type="entry name" value="EbsC_YbaK"/>
    <property type="match status" value="1"/>
</dbReference>
<dbReference type="NCBIfam" id="TIGR00011">
    <property type="entry name" value="YbaK_EbsC"/>
    <property type="match status" value="1"/>
</dbReference>
<dbReference type="InterPro" id="IPR036754">
    <property type="entry name" value="YbaK/aa-tRNA-synt-asso_dom_sf"/>
</dbReference>
<keyword evidence="2 4" id="KW-0648">Protein biosynthesis</keyword>
<dbReference type="EC" id="4.2.-.-" evidence="4"/>
<dbReference type="CDD" id="cd00002">
    <property type="entry name" value="YbaK_deacylase"/>
    <property type="match status" value="1"/>
</dbReference>
<organism evidence="6 9">
    <name type="scientific">Gluconacetobacter dulcium</name>
    <dbReference type="NCBI Taxonomy" id="2729096"/>
    <lineage>
        <taxon>Bacteria</taxon>
        <taxon>Pseudomonadati</taxon>
        <taxon>Pseudomonadota</taxon>
        <taxon>Alphaproteobacteria</taxon>
        <taxon>Acetobacterales</taxon>
        <taxon>Acetobacteraceae</taxon>
        <taxon>Gluconacetobacter</taxon>
    </lineage>
</organism>
<dbReference type="GO" id="GO:0006412">
    <property type="term" value="P:translation"/>
    <property type="evidence" value="ECO:0007669"/>
    <property type="project" value="UniProtKB-KW"/>
</dbReference>
<dbReference type="InterPro" id="IPR007214">
    <property type="entry name" value="YbaK/aa-tRNA-synth-assoc-dom"/>
</dbReference>